<organism evidence="7 8">
    <name type="scientific">Paenibacillus pasadenensis</name>
    <dbReference type="NCBI Taxonomy" id="217090"/>
    <lineage>
        <taxon>Bacteria</taxon>
        <taxon>Bacillati</taxon>
        <taxon>Bacillota</taxon>
        <taxon>Bacilli</taxon>
        <taxon>Bacillales</taxon>
        <taxon>Paenibacillaceae</taxon>
        <taxon>Paenibacillus</taxon>
    </lineage>
</organism>
<dbReference type="RefSeq" id="WP_028600266.1">
    <property type="nucleotide sequence ID" value="NZ_BIMM01000030.1"/>
</dbReference>
<dbReference type="SMART" id="SM00342">
    <property type="entry name" value="HTH_ARAC"/>
    <property type="match status" value="1"/>
</dbReference>
<evidence type="ECO:0000313" key="8">
    <source>
        <dbReference type="Proteomes" id="UP000234789"/>
    </source>
</evidence>
<keyword evidence="3" id="KW-0804">Transcription</keyword>
<evidence type="ECO:0000256" key="2">
    <source>
        <dbReference type="ARBA" id="ARBA00023125"/>
    </source>
</evidence>
<dbReference type="InterPro" id="IPR011006">
    <property type="entry name" value="CheY-like_superfamily"/>
</dbReference>
<dbReference type="CDD" id="cd17536">
    <property type="entry name" value="REC_YesN-like"/>
    <property type="match status" value="1"/>
</dbReference>
<dbReference type="PRINTS" id="PR00032">
    <property type="entry name" value="HTHARAC"/>
</dbReference>
<keyword evidence="8" id="KW-1185">Reference proteome</keyword>
<name>A0A2N5N227_9BACL</name>
<dbReference type="SUPFAM" id="SSF46689">
    <property type="entry name" value="Homeodomain-like"/>
    <property type="match status" value="2"/>
</dbReference>
<feature type="domain" description="HTH araC/xylS-type" evidence="5">
    <location>
        <begin position="431"/>
        <end position="529"/>
    </location>
</feature>
<dbReference type="InterPro" id="IPR001789">
    <property type="entry name" value="Sig_transdc_resp-reg_receiver"/>
</dbReference>
<keyword evidence="2" id="KW-0238">DNA-binding</keyword>
<evidence type="ECO:0000259" key="6">
    <source>
        <dbReference type="PROSITE" id="PS50110"/>
    </source>
</evidence>
<evidence type="ECO:0000259" key="5">
    <source>
        <dbReference type="PROSITE" id="PS01124"/>
    </source>
</evidence>
<dbReference type="PANTHER" id="PTHR43280:SF2">
    <property type="entry name" value="HTH-TYPE TRANSCRIPTIONAL REGULATOR EXSA"/>
    <property type="match status" value="1"/>
</dbReference>
<dbReference type="PANTHER" id="PTHR43280">
    <property type="entry name" value="ARAC-FAMILY TRANSCRIPTIONAL REGULATOR"/>
    <property type="match status" value="1"/>
</dbReference>
<proteinExistence type="predicted"/>
<keyword evidence="1" id="KW-0805">Transcription regulation</keyword>
<dbReference type="GO" id="GO:0000160">
    <property type="term" value="P:phosphorelay signal transduction system"/>
    <property type="evidence" value="ECO:0007669"/>
    <property type="project" value="InterPro"/>
</dbReference>
<dbReference type="InterPro" id="IPR018060">
    <property type="entry name" value="HTH_AraC"/>
</dbReference>
<protein>
    <submittedName>
        <fullName evidence="7">Two-component response regulator yesN</fullName>
    </submittedName>
</protein>
<dbReference type="Pfam" id="PF00072">
    <property type="entry name" value="Response_reg"/>
    <property type="match status" value="1"/>
</dbReference>
<accession>A0A2N5N227</accession>
<keyword evidence="4" id="KW-0597">Phosphoprotein</keyword>
<dbReference type="Gene3D" id="3.40.50.2300">
    <property type="match status" value="1"/>
</dbReference>
<evidence type="ECO:0000313" key="7">
    <source>
        <dbReference type="EMBL" id="PLT44373.1"/>
    </source>
</evidence>
<dbReference type="PROSITE" id="PS00041">
    <property type="entry name" value="HTH_ARAC_FAMILY_1"/>
    <property type="match status" value="1"/>
</dbReference>
<gene>
    <name evidence="7" type="ORF">B8V81_2804</name>
</gene>
<dbReference type="AlphaFoldDB" id="A0A2N5N227"/>
<dbReference type="InterPro" id="IPR009057">
    <property type="entry name" value="Homeodomain-like_sf"/>
</dbReference>
<dbReference type="EMBL" id="NFEZ01000004">
    <property type="protein sequence ID" value="PLT44373.1"/>
    <property type="molecule type" value="Genomic_DNA"/>
</dbReference>
<dbReference type="InterPro" id="IPR018062">
    <property type="entry name" value="HTH_AraC-typ_CS"/>
</dbReference>
<reference evidence="7 8" key="1">
    <citation type="submission" date="2017-05" db="EMBL/GenBank/DDBJ databases">
        <title>Functional genome analysis of Paenibacillus pasadenensis strain R16: insights on endophytic life style and antifungal activity.</title>
        <authorList>
            <person name="Passera A."/>
            <person name="Marcolungo L."/>
            <person name="Casati P."/>
            <person name="Brasca M."/>
            <person name="Quaglino F."/>
            <person name="Delledonne M."/>
        </authorList>
    </citation>
    <scope>NUCLEOTIDE SEQUENCE [LARGE SCALE GENOMIC DNA]</scope>
    <source>
        <strain evidence="7 8">R16</strain>
    </source>
</reference>
<feature type="modified residue" description="4-aspartylphosphate" evidence="4">
    <location>
        <position position="55"/>
    </location>
</feature>
<evidence type="ECO:0000256" key="1">
    <source>
        <dbReference type="ARBA" id="ARBA00023015"/>
    </source>
</evidence>
<dbReference type="GO" id="GO:0043565">
    <property type="term" value="F:sequence-specific DNA binding"/>
    <property type="evidence" value="ECO:0007669"/>
    <property type="project" value="InterPro"/>
</dbReference>
<dbReference type="Proteomes" id="UP000234789">
    <property type="component" value="Unassembled WGS sequence"/>
</dbReference>
<dbReference type="Pfam" id="PF12833">
    <property type="entry name" value="HTH_18"/>
    <property type="match status" value="1"/>
</dbReference>
<dbReference type="PROSITE" id="PS50110">
    <property type="entry name" value="RESPONSE_REGULATORY"/>
    <property type="match status" value="1"/>
</dbReference>
<dbReference type="PROSITE" id="PS01124">
    <property type="entry name" value="HTH_ARAC_FAMILY_2"/>
    <property type="match status" value="1"/>
</dbReference>
<dbReference type="Gene3D" id="1.10.10.60">
    <property type="entry name" value="Homeodomain-like"/>
    <property type="match status" value="2"/>
</dbReference>
<feature type="domain" description="Response regulatory" evidence="6">
    <location>
        <begin position="3"/>
        <end position="120"/>
    </location>
</feature>
<dbReference type="SUPFAM" id="SSF52172">
    <property type="entry name" value="CheY-like"/>
    <property type="match status" value="1"/>
</dbReference>
<comment type="caution">
    <text evidence="7">The sequence shown here is derived from an EMBL/GenBank/DDBJ whole genome shotgun (WGS) entry which is preliminary data.</text>
</comment>
<dbReference type="SMART" id="SM00448">
    <property type="entry name" value="REC"/>
    <property type="match status" value="1"/>
</dbReference>
<dbReference type="InterPro" id="IPR020449">
    <property type="entry name" value="Tscrpt_reg_AraC-type_HTH"/>
</dbReference>
<sequence>MTELLIVDDERFAVEGILACVDWQALGIERVHAALHADEAKSLLSERRVGILICDIEMPDEDGLSLVRWTKEHSPHTQTLFLTCHSEFSFAKQAMQLGSSDYLLKPVDSEELEQVVGRMLGTIREREEALLRDEQYRNDREWWRKQRPLLAERFWQDLLSRRILSFGDFLERSLKDAQLELAPSSRAMPILVSIEEWLKPLEGRDEDIMEYAVRKAAGEILLDGLDGHVAQDRSGVLIAIACSGEELAAERWRNAAYKLIAVCEAHFYCRASCYIGRFVPLPELPRCAEQLRGLERTRLGPKGSVVVYEPQPSRLPGGDHSDSLDAPLLASLLLAGDGAGASELILRSVEPLGASPALQLRQIERYCQDTLHAVYSFLQAKGIPAAAVPQFSLWESARIRSLTQYRSWAENIVFAVLEAAFSPKEEDGAVRKAVQFIHENVEEDISRDDVAAHVHLNPAYLSRLFKKQTGSSLIDCLIAAKLDRARQLLGDPSITVAAAAQQVGYSNFSHFTKMFKKQFGVNPQEYRMSRND</sequence>
<dbReference type="OrthoDB" id="1974963at2"/>
<evidence type="ECO:0000256" key="4">
    <source>
        <dbReference type="PROSITE-ProRule" id="PRU00169"/>
    </source>
</evidence>
<dbReference type="GO" id="GO:0003700">
    <property type="term" value="F:DNA-binding transcription factor activity"/>
    <property type="evidence" value="ECO:0007669"/>
    <property type="project" value="InterPro"/>
</dbReference>
<evidence type="ECO:0000256" key="3">
    <source>
        <dbReference type="ARBA" id="ARBA00023163"/>
    </source>
</evidence>